<gene>
    <name evidence="5" type="primary">MYEF2</name>
    <name evidence="5" type="ORF">Bhyg_15084</name>
</gene>
<evidence type="ECO:0000259" key="4">
    <source>
        <dbReference type="PROSITE" id="PS50102"/>
    </source>
</evidence>
<proteinExistence type="predicted"/>
<dbReference type="EMBL" id="WJQU01000004">
    <property type="protein sequence ID" value="KAJ6636494.1"/>
    <property type="molecule type" value="Genomic_DNA"/>
</dbReference>
<dbReference type="GO" id="GO:0005737">
    <property type="term" value="C:cytoplasm"/>
    <property type="evidence" value="ECO:0007669"/>
    <property type="project" value="TreeGrafter"/>
</dbReference>
<keyword evidence="6" id="KW-1185">Reference proteome</keyword>
<evidence type="ECO:0000256" key="3">
    <source>
        <dbReference type="SAM" id="MobiDB-lite"/>
    </source>
</evidence>
<dbReference type="GO" id="GO:0005634">
    <property type="term" value="C:nucleus"/>
    <property type="evidence" value="ECO:0007669"/>
    <property type="project" value="TreeGrafter"/>
</dbReference>
<accession>A0A9Q0MSU8</accession>
<evidence type="ECO:0000256" key="2">
    <source>
        <dbReference type="PROSITE-ProRule" id="PRU00176"/>
    </source>
</evidence>
<dbReference type="Pfam" id="PF00076">
    <property type="entry name" value="RRM_1"/>
    <property type="match status" value="1"/>
</dbReference>
<dbReference type="OrthoDB" id="610462at2759"/>
<organism evidence="5 6">
    <name type="scientific">Pseudolycoriella hygida</name>
    <dbReference type="NCBI Taxonomy" id="35572"/>
    <lineage>
        <taxon>Eukaryota</taxon>
        <taxon>Metazoa</taxon>
        <taxon>Ecdysozoa</taxon>
        <taxon>Arthropoda</taxon>
        <taxon>Hexapoda</taxon>
        <taxon>Insecta</taxon>
        <taxon>Pterygota</taxon>
        <taxon>Neoptera</taxon>
        <taxon>Endopterygota</taxon>
        <taxon>Diptera</taxon>
        <taxon>Nematocera</taxon>
        <taxon>Sciaroidea</taxon>
        <taxon>Sciaridae</taxon>
        <taxon>Pseudolycoriella</taxon>
    </lineage>
</organism>
<dbReference type="InterPro" id="IPR035979">
    <property type="entry name" value="RBD_domain_sf"/>
</dbReference>
<feature type="compositionally biased region" description="Basic and acidic residues" evidence="3">
    <location>
        <begin position="10"/>
        <end position="26"/>
    </location>
</feature>
<reference evidence="5" key="1">
    <citation type="submission" date="2022-07" db="EMBL/GenBank/DDBJ databases">
        <authorList>
            <person name="Trinca V."/>
            <person name="Uliana J.V.C."/>
            <person name="Torres T.T."/>
            <person name="Ward R.J."/>
            <person name="Monesi N."/>
        </authorList>
    </citation>
    <scope>NUCLEOTIDE SEQUENCE</scope>
    <source>
        <strain evidence="5">HSMRA1968</strain>
        <tissue evidence="5">Whole embryos</tissue>
    </source>
</reference>
<dbReference type="GO" id="GO:1990904">
    <property type="term" value="C:ribonucleoprotein complex"/>
    <property type="evidence" value="ECO:0007669"/>
    <property type="project" value="TreeGrafter"/>
</dbReference>
<dbReference type="PANTHER" id="PTHR23003">
    <property type="entry name" value="RNA RECOGNITION MOTIF RRM DOMAIN CONTAINING PROTEIN"/>
    <property type="match status" value="1"/>
</dbReference>
<dbReference type="Proteomes" id="UP001151699">
    <property type="component" value="Chromosome C"/>
</dbReference>
<dbReference type="SUPFAM" id="SSF54928">
    <property type="entry name" value="RNA-binding domain, RBD"/>
    <property type="match status" value="1"/>
</dbReference>
<evidence type="ECO:0000256" key="1">
    <source>
        <dbReference type="ARBA" id="ARBA00022884"/>
    </source>
</evidence>
<dbReference type="GO" id="GO:0003729">
    <property type="term" value="F:mRNA binding"/>
    <property type="evidence" value="ECO:0007669"/>
    <property type="project" value="TreeGrafter"/>
</dbReference>
<protein>
    <submittedName>
        <fullName evidence="5">Myelin expression factor 2</fullName>
    </submittedName>
</protein>
<dbReference type="SMART" id="SM00360">
    <property type="entry name" value="RRM"/>
    <property type="match status" value="1"/>
</dbReference>
<dbReference type="AlphaFoldDB" id="A0A9Q0MSU8"/>
<feature type="region of interest" description="Disordered" evidence="3">
    <location>
        <begin position="126"/>
        <end position="178"/>
    </location>
</feature>
<comment type="caution">
    <text evidence="5">The sequence shown here is derived from an EMBL/GenBank/DDBJ whole genome shotgun (WGS) entry which is preliminary data.</text>
</comment>
<dbReference type="InterPro" id="IPR012677">
    <property type="entry name" value="Nucleotide-bd_a/b_plait_sf"/>
</dbReference>
<keyword evidence="1 2" id="KW-0694">RNA-binding</keyword>
<name>A0A9Q0MSU8_9DIPT</name>
<feature type="region of interest" description="Disordered" evidence="3">
    <location>
        <begin position="1"/>
        <end position="47"/>
    </location>
</feature>
<feature type="domain" description="RRM" evidence="4">
    <location>
        <begin position="49"/>
        <end position="127"/>
    </location>
</feature>
<feature type="compositionally biased region" description="Basic and acidic residues" evidence="3">
    <location>
        <begin position="165"/>
        <end position="178"/>
    </location>
</feature>
<dbReference type="InterPro" id="IPR000504">
    <property type="entry name" value="RRM_dom"/>
</dbReference>
<evidence type="ECO:0000313" key="5">
    <source>
        <dbReference type="EMBL" id="KAJ6636494.1"/>
    </source>
</evidence>
<sequence length="178" mass="20000">MDNSPVMDNSSERQRDRSRRGDKGTRFSDANDSGAERDRSANRSGGTSKRIYVSNIPYEYRWQDLKDLFRRVVGTVEFVELFVDENNKPRGCGIVEFKDAENVEKALEKMNRYELSGREIVVKEDHGEERDKYGRIGRKGGDGGGGGGSGGRSGNRSSENNYGGRGDRGRDRSNDNFM</sequence>
<evidence type="ECO:0000313" key="6">
    <source>
        <dbReference type="Proteomes" id="UP001151699"/>
    </source>
</evidence>
<dbReference type="PROSITE" id="PS50102">
    <property type="entry name" value="RRM"/>
    <property type="match status" value="1"/>
</dbReference>
<dbReference type="InterPro" id="IPR050374">
    <property type="entry name" value="RRT5_SRSF_SR"/>
</dbReference>
<feature type="compositionally biased region" description="Gly residues" evidence="3">
    <location>
        <begin position="142"/>
        <end position="153"/>
    </location>
</feature>
<dbReference type="Gene3D" id="3.30.70.330">
    <property type="match status" value="1"/>
</dbReference>
<dbReference type="PANTHER" id="PTHR23003:SF3">
    <property type="entry name" value="FI21236P1-RELATED"/>
    <property type="match status" value="1"/>
</dbReference>